<evidence type="ECO:0000313" key="5">
    <source>
        <dbReference type="Proteomes" id="UP000015559"/>
    </source>
</evidence>
<dbReference type="InterPro" id="IPR036679">
    <property type="entry name" value="FlgN-like_sf"/>
</dbReference>
<proteinExistence type="inferred from homology"/>
<reference evidence="4 5" key="1">
    <citation type="journal article" date="2012" name="Appl. Environ. Microbiol.">
        <title>Draft genome sequence of a psychrotolerant sulfur-oxidizing bacterium, Sulfuricella denitrificans skB26, and proteomic insights into cold adaptation.</title>
        <authorList>
            <person name="Watanabe T."/>
            <person name="Kojima H."/>
            <person name="Fukui M."/>
        </authorList>
    </citation>
    <scope>NUCLEOTIDE SEQUENCE [LARGE SCALE GENOMIC DNA]</scope>
    <source>
        <strain evidence="5">skB26</strain>
    </source>
</reference>
<evidence type="ECO:0000256" key="2">
    <source>
        <dbReference type="ARBA" id="ARBA00007703"/>
    </source>
</evidence>
<evidence type="ECO:0000256" key="1">
    <source>
        <dbReference type="ARBA" id="ARBA00002397"/>
    </source>
</evidence>
<dbReference type="HOGENOM" id="CLU_137423_0_0_4"/>
<dbReference type="GO" id="GO:0044780">
    <property type="term" value="P:bacterial-type flagellum assembly"/>
    <property type="evidence" value="ECO:0007669"/>
    <property type="project" value="InterPro"/>
</dbReference>
<dbReference type="InterPro" id="IPR007809">
    <property type="entry name" value="FlgN-like"/>
</dbReference>
<dbReference type="AlphaFoldDB" id="S6ABX9"/>
<dbReference type="RefSeq" id="WP_009205948.1">
    <property type="nucleotide sequence ID" value="NC_022357.1"/>
</dbReference>
<evidence type="ECO:0000256" key="3">
    <source>
        <dbReference type="ARBA" id="ARBA00022795"/>
    </source>
</evidence>
<dbReference type="STRING" id="1163617.SCD_n01269"/>
<accession>S6ABX9</accession>
<dbReference type="EMBL" id="AP013066">
    <property type="protein sequence ID" value="BAN35098.1"/>
    <property type="molecule type" value="Genomic_DNA"/>
</dbReference>
<dbReference type="Pfam" id="PF05130">
    <property type="entry name" value="FlgN"/>
    <property type="match status" value="1"/>
</dbReference>
<gene>
    <name evidence="4" type="ORF">SCD_n01269</name>
</gene>
<comment type="similarity">
    <text evidence="2">Belongs to the FlgN family.</text>
</comment>
<organism evidence="4 5">
    <name type="scientific">Sulfuricella denitrificans (strain DSM 22764 / NBRC 105220 / skB26)</name>
    <dbReference type="NCBI Taxonomy" id="1163617"/>
    <lineage>
        <taxon>Bacteria</taxon>
        <taxon>Pseudomonadati</taxon>
        <taxon>Pseudomonadota</taxon>
        <taxon>Betaproteobacteria</taxon>
        <taxon>Nitrosomonadales</taxon>
        <taxon>Sulfuricellaceae</taxon>
        <taxon>Sulfuricella</taxon>
    </lineage>
</organism>
<keyword evidence="3" id="KW-1005">Bacterial flagellum biogenesis</keyword>
<name>S6ABX9_SULDS</name>
<keyword evidence="5" id="KW-1185">Reference proteome</keyword>
<protein>
    <submittedName>
        <fullName evidence="4">FlgN family protein</fullName>
    </submittedName>
</protein>
<sequence>MTVNSAIASPSDLAKNLEAELRAFQDFILVLQTEQDALVQGNVDPLLELARIKSEKVVLLSQLAESRTRFLSAQGYSQEQGGMMKWLQQRDGGNPHIAELWQQLLALAENAQQLNQINGSMIDTRLRNNQQALAILQVAANQSALYGPDGQTQALGLGRPIGKV</sequence>
<dbReference type="SUPFAM" id="SSF140566">
    <property type="entry name" value="FlgN-like"/>
    <property type="match status" value="1"/>
</dbReference>
<dbReference type="KEGG" id="sdr:SCD_n01269"/>
<dbReference type="eggNOG" id="COG3418">
    <property type="taxonomic scope" value="Bacteria"/>
</dbReference>
<dbReference type="Proteomes" id="UP000015559">
    <property type="component" value="Chromosome"/>
</dbReference>
<dbReference type="Gene3D" id="1.20.58.300">
    <property type="entry name" value="FlgN-like"/>
    <property type="match status" value="1"/>
</dbReference>
<evidence type="ECO:0000313" key="4">
    <source>
        <dbReference type="EMBL" id="BAN35098.1"/>
    </source>
</evidence>
<comment type="function">
    <text evidence="1">Required for the efficient initiation of filament assembly.</text>
</comment>